<accession>A0A3G9JX82</accession>
<dbReference type="GO" id="GO:0005384">
    <property type="term" value="F:manganese ion transmembrane transporter activity"/>
    <property type="evidence" value="ECO:0007669"/>
    <property type="project" value="UniProtKB-UniRule"/>
</dbReference>
<evidence type="ECO:0000256" key="3">
    <source>
        <dbReference type="ARBA" id="ARBA00022692"/>
    </source>
</evidence>
<evidence type="ECO:0000313" key="9">
    <source>
        <dbReference type="EMBL" id="BBH49983.1"/>
    </source>
</evidence>
<keyword evidence="4 8" id="KW-1133">Transmembrane helix</keyword>
<sequence>MGLLEIIVLGVALSADAFAVTISNTFVYASESRSRLMLMPLMFGLFQGLMPVAGYLLGGLAAEEIETYAGVITLVILGLVGGNMIREGVCALRGAGEQDGPEEPGAGPVARRLTLVTVLAQAIATAIDAFAVGVSLRAQAVSVVVAAPVIALTTFLCCVAALALGRKLGEVLGDRAQVAGGIVLVLIGLKAFLA</sequence>
<gene>
    <name evidence="9" type="primary">ywlD</name>
    <name evidence="8" type="synonym">mntP</name>
    <name evidence="9" type="ORF">Pcatena_05700</name>
</gene>
<keyword evidence="10" id="KW-1185">Reference proteome</keyword>
<comment type="function">
    <text evidence="8">Probably functions as a manganese efflux pump.</text>
</comment>
<protein>
    <recommendedName>
        <fullName evidence="8">Putative manganese efflux pump MntP</fullName>
    </recommendedName>
</protein>
<organism evidence="9 10">
    <name type="scientific">Parolsenella catena</name>
    <dbReference type="NCBI Taxonomy" id="2003188"/>
    <lineage>
        <taxon>Bacteria</taxon>
        <taxon>Bacillati</taxon>
        <taxon>Actinomycetota</taxon>
        <taxon>Coriobacteriia</taxon>
        <taxon>Coriobacteriales</taxon>
        <taxon>Atopobiaceae</taxon>
        <taxon>Parolsenella</taxon>
    </lineage>
</organism>
<dbReference type="InterPro" id="IPR022929">
    <property type="entry name" value="Put_MntP"/>
</dbReference>
<evidence type="ECO:0000256" key="4">
    <source>
        <dbReference type="ARBA" id="ARBA00022989"/>
    </source>
</evidence>
<keyword evidence="1 8" id="KW-0813">Transport</keyword>
<dbReference type="OrthoDB" id="9811590at2"/>
<feature type="transmembrane region" description="Helical" evidence="8">
    <location>
        <begin position="176"/>
        <end position="193"/>
    </location>
</feature>
<dbReference type="PANTHER" id="PTHR35529:SF1">
    <property type="entry name" value="MANGANESE EFFLUX PUMP MNTP-RELATED"/>
    <property type="match status" value="1"/>
</dbReference>
<feature type="transmembrane region" description="Helical" evidence="8">
    <location>
        <begin position="68"/>
        <end position="85"/>
    </location>
</feature>
<keyword evidence="5 8" id="KW-0406">Ion transport</keyword>
<dbReference type="HAMAP" id="MF_01521">
    <property type="entry name" value="MntP_pump"/>
    <property type="match status" value="1"/>
</dbReference>
<comment type="subcellular location">
    <subcellularLocation>
        <location evidence="8">Cell membrane</location>
        <topology evidence="8">Multi-pass membrane protein</topology>
    </subcellularLocation>
</comment>
<dbReference type="Proteomes" id="UP000273154">
    <property type="component" value="Chromosome"/>
</dbReference>
<keyword evidence="7 8" id="KW-0464">Manganese</keyword>
<dbReference type="EMBL" id="AP019367">
    <property type="protein sequence ID" value="BBH49983.1"/>
    <property type="molecule type" value="Genomic_DNA"/>
</dbReference>
<feature type="transmembrane region" description="Helical" evidence="8">
    <location>
        <begin position="41"/>
        <end position="62"/>
    </location>
</feature>
<keyword evidence="3 8" id="KW-0812">Transmembrane</keyword>
<dbReference type="InterPro" id="IPR003810">
    <property type="entry name" value="Mntp/YtaF"/>
</dbReference>
<evidence type="ECO:0000256" key="5">
    <source>
        <dbReference type="ARBA" id="ARBA00023065"/>
    </source>
</evidence>
<dbReference type="GO" id="GO:0005886">
    <property type="term" value="C:plasma membrane"/>
    <property type="evidence" value="ECO:0007669"/>
    <property type="project" value="UniProtKB-SubCell"/>
</dbReference>
<comment type="similarity">
    <text evidence="8">Belongs to the MntP (TC 9.B.29) family.</text>
</comment>
<dbReference type="RefSeq" id="WP_126421456.1">
    <property type="nucleotide sequence ID" value="NZ_AP019367.1"/>
</dbReference>
<feature type="transmembrane region" description="Helical" evidence="8">
    <location>
        <begin position="140"/>
        <end position="164"/>
    </location>
</feature>
<evidence type="ECO:0000256" key="7">
    <source>
        <dbReference type="ARBA" id="ARBA00023211"/>
    </source>
</evidence>
<evidence type="ECO:0000256" key="8">
    <source>
        <dbReference type="HAMAP-Rule" id="MF_01521"/>
    </source>
</evidence>
<dbReference type="Pfam" id="PF02659">
    <property type="entry name" value="Mntp"/>
    <property type="match status" value="1"/>
</dbReference>
<evidence type="ECO:0000256" key="6">
    <source>
        <dbReference type="ARBA" id="ARBA00023136"/>
    </source>
</evidence>
<dbReference type="PANTHER" id="PTHR35529">
    <property type="entry name" value="MANGANESE EFFLUX PUMP MNTP-RELATED"/>
    <property type="match status" value="1"/>
</dbReference>
<evidence type="ECO:0000256" key="2">
    <source>
        <dbReference type="ARBA" id="ARBA00022475"/>
    </source>
</evidence>
<dbReference type="GeneID" id="88848703"/>
<feature type="transmembrane region" description="Helical" evidence="8">
    <location>
        <begin position="6"/>
        <end position="29"/>
    </location>
</feature>
<keyword evidence="6 8" id="KW-0472">Membrane</keyword>
<proteinExistence type="inferred from homology"/>
<dbReference type="KEGG" id="pcat:Pcatena_05700"/>
<dbReference type="AlphaFoldDB" id="A0A3G9JX82"/>
<evidence type="ECO:0000313" key="10">
    <source>
        <dbReference type="Proteomes" id="UP000273154"/>
    </source>
</evidence>
<reference evidence="10" key="1">
    <citation type="submission" date="2018-11" db="EMBL/GenBank/DDBJ databases">
        <title>Comparative genomics of Parolsenella catena and Libanicoccus massiliensis: Reclassification of Libanicoccus massiliensis as Parolsenella massiliensis comb. nov.</title>
        <authorList>
            <person name="Sakamoto M."/>
            <person name="Ikeyama N."/>
            <person name="Murakami T."/>
            <person name="Mori H."/>
            <person name="Yuki M."/>
            <person name="Ohkuma M."/>
        </authorList>
    </citation>
    <scope>NUCLEOTIDE SEQUENCE [LARGE SCALE GENOMIC DNA]</scope>
    <source>
        <strain evidence="10">JCM 31932</strain>
    </source>
</reference>
<evidence type="ECO:0000256" key="1">
    <source>
        <dbReference type="ARBA" id="ARBA00022448"/>
    </source>
</evidence>
<keyword evidence="2 8" id="KW-1003">Cell membrane</keyword>
<feature type="transmembrane region" description="Helical" evidence="8">
    <location>
        <begin position="113"/>
        <end position="134"/>
    </location>
</feature>
<name>A0A3G9JX82_9ACTN</name>